<feature type="region of interest" description="Disordered" evidence="1">
    <location>
        <begin position="1041"/>
        <end position="1060"/>
    </location>
</feature>
<feature type="region of interest" description="Disordered" evidence="1">
    <location>
        <begin position="1191"/>
        <end position="1213"/>
    </location>
</feature>
<feature type="compositionally biased region" description="Polar residues" evidence="1">
    <location>
        <begin position="31"/>
        <end position="40"/>
    </location>
</feature>
<evidence type="ECO:0000256" key="1">
    <source>
        <dbReference type="SAM" id="MobiDB-lite"/>
    </source>
</evidence>
<evidence type="ECO:0000313" key="3">
    <source>
        <dbReference type="Proteomes" id="UP000886523"/>
    </source>
</evidence>
<feature type="compositionally biased region" description="Polar residues" evidence="1">
    <location>
        <begin position="363"/>
        <end position="376"/>
    </location>
</feature>
<dbReference type="Proteomes" id="UP000886523">
    <property type="component" value="Unassembled WGS sequence"/>
</dbReference>
<protein>
    <submittedName>
        <fullName evidence="2">Uncharacterized protein</fullName>
    </submittedName>
</protein>
<organism evidence="2 3">
    <name type="scientific">Hydnum rufescens UP504</name>
    <dbReference type="NCBI Taxonomy" id="1448309"/>
    <lineage>
        <taxon>Eukaryota</taxon>
        <taxon>Fungi</taxon>
        <taxon>Dikarya</taxon>
        <taxon>Basidiomycota</taxon>
        <taxon>Agaricomycotina</taxon>
        <taxon>Agaricomycetes</taxon>
        <taxon>Cantharellales</taxon>
        <taxon>Hydnaceae</taxon>
        <taxon>Hydnum</taxon>
    </lineage>
</organism>
<feature type="region of interest" description="Disordered" evidence="1">
    <location>
        <begin position="177"/>
        <end position="208"/>
    </location>
</feature>
<feature type="region of interest" description="Disordered" evidence="1">
    <location>
        <begin position="1"/>
        <end position="45"/>
    </location>
</feature>
<name>A0A9P6DMK0_9AGAM</name>
<feature type="compositionally biased region" description="Polar residues" evidence="1">
    <location>
        <begin position="10"/>
        <end position="23"/>
    </location>
</feature>
<keyword evidence="3" id="KW-1185">Reference proteome</keyword>
<accession>A0A9P6DMK0</accession>
<feature type="region of interest" description="Disordered" evidence="1">
    <location>
        <begin position="358"/>
        <end position="390"/>
    </location>
</feature>
<dbReference type="AlphaFoldDB" id="A0A9P6DMK0"/>
<feature type="region of interest" description="Disordered" evidence="1">
    <location>
        <begin position="442"/>
        <end position="487"/>
    </location>
</feature>
<evidence type="ECO:0000313" key="2">
    <source>
        <dbReference type="EMBL" id="KAF9504188.1"/>
    </source>
</evidence>
<feature type="region of interest" description="Disordered" evidence="1">
    <location>
        <begin position="530"/>
        <end position="556"/>
    </location>
</feature>
<feature type="compositionally biased region" description="Low complexity" evidence="1">
    <location>
        <begin position="582"/>
        <end position="599"/>
    </location>
</feature>
<feature type="compositionally biased region" description="Basic and acidic residues" evidence="1">
    <location>
        <begin position="1041"/>
        <end position="1055"/>
    </location>
</feature>
<proteinExistence type="predicted"/>
<feature type="region of interest" description="Disordered" evidence="1">
    <location>
        <begin position="87"/>
        <end position="134"/>
    </location>
</feature>
<sequence length="1230" mass="136206">MARKKVPPSANETRATGKSSILTNDPPAPNRPNTRSSANVAANVDTVNIKAKPSGSRIVISDNEVDMMSDDDGDLLELRNPSFILEKSSKRGAKRPVPRLRGPNVPIHFDRRLDRQKRVKPPSPSSISHVPLGVSRHTSLDDDAAVQDAVNDFPADQFDESDDTTAGQELLNRATMRSHLPSHTPTPQNSRRSTLLTQPGDFHNIDDVGSFGDALNNALGAASPQAHTPSRSLSPSPSASPSFEDSSSNEDYMDALTDAISTTAADENKYEALKDKEFLKSRMEQHTQEWTEIAGELGIETEDVLQYVSQRLYGAENPGHGLSSKELSALYSKEKAKFRPYICFVRTTPVLYPMARKKVPPSANETRATGKSSILTNDPPAPNRPNTRSSANVAANVDTVNIKAKPSGSRIVISDNEVDMMSDDDGDLLELRNPSFILEKSSKRGAKRPVPRLRGPNVPIHFDRRLDRQKRVKPPSPSSISHVPLGVSRHTSLDDDAAVQDAVNDFPADQFDESDDTTAGQELLNRATMRSHLPSHTPTPQNSRRSTLLTQPGDFHNIDDVGSFGDALNNALGAASPQAHTPSRSLSPSPSASPSFEDSSSNEDYMDALTDAISTTAADENKYEALVALKKNLLQKKRARHVDDSRAYREWRASQAAIRKGKGKEGDTNPPPRRRVITKKDKEFLKSRMEQHTQEWTEIAGELGIETEDVLQYVSQRLYGAENPGHGLSSKELSALYSKEKAKVASEGKEQLEEWYATNKDRLEKLESDVVWTSMSSTTRTNMMAKEARDLSERARVASNNYQYEIFGIIMNREVLDGQATANAHMFSSSKGTGKILEKHIWSNMELRKKLQLDLINVDTPSADDNNAPTLAMWDAYRDTLTSASGTHTLGQNEVRTAVSAKMTHLLRTVLESQGSGVSIGRGFPWNSLANFIYLNRPSFIIRNWPSTVPFQWVGDMNARQAQLLLQSLIVGFIYKEEGSNQSVLMPNSRIRFEPFNPDDEDHASNDFGNCVVMSDETGRTLMRIKDSAKWRDLQVRNQVGHEKKVTKRAKEASRTRGRAQTEVNIVRRKVSDDQGSGSDDHPRVRAHVPKLKRAKIFSKLVIVPQARTDESDDSEHNVRIQVHSKRAKAGTRKSGQVFTLHQVRAPMERVFGFVKTLGFKMTAASARFPIKEKESKAPSSDDEALISEDGRFDQLVHPGTHPSQLFRSRENQNITRSGIATFGVGSGNN</sequence>
<feature type="compositionally biased region" description="Low complexity" evidence="1">
    <location>
        <begin position="229"/>
        <end position="246"/>
    </location>
</feature>
<dbReference type="EMBL" id="MU129253">
    <property type="protein sequence ID" value="KAF9504188.1"/>
    <property type="molecule type" value="Genomic_DNA"/>
</dbReference>
<feature type="compositionally biased region" description="Polar residues" evidence="1">
    <location>
        <begin position="181"/>
        <end position="197"/>
    </location>
</feature>
<feature type="compositionally biased region" description="Polar residues" evidence="1">
    <location>
        <begin position="1202"/>
        <end position="1213"/>
    </location>
</feature>
<gene>
    <name evidence="2" type="ORF">BS47DRAFT_1368968</name>
</gene>
<feature type="compositionally biased region" description="Polar residues" evidence="1">
    <location>
        <begin position="534"/>
        <end position="550"/>
    </location>
</feature>
<comment type="caution">
    <text evidence="2">The sequence shown here is derived from an EMBL/GenBank/DDBJ whole genome shotgun (WGS) entry which is preliminary data.</text>
</comment>
<feature type="region of interest" description="Disordered" evidence="1">
    <location>
        <begin position="573"/>
        <end position="602"/>
    </location>
</feature>
<feature type="region of interest" description="Disordered" evidence="1">
    <location>
        <begin position="220"/>
        <end position="249"/>
    </location>
</feature>
<reference evidence="2" key="1">
    <citation type="journal article" date="2020" name="Nat. Commun.">
        <title>Large-scale genome sequencing of mycorrhizal fungi provides insights into the early evolution of symbiotic traits.</title>
        <authorList>
            <person name="Miyauchi S."/>
            <person name="Kiss E."/>
            <person name="Kuo A."/>
            <person name="Drula E."/>
            <person name="Kohler A."/>
            <person name="Sanchez-Garcia M."/>
            <person name="Morin E."/>
            <person name="Andreopoulos B."/>
            <person name="Barry K.W."/>
            <person name="Bonito G."/>
            <person name="Buee M."/>
            <person name="Carver A."/>
            <person name="Chen C."/>
            <person name="Cichocki N."/>
            <person name="Clum A."/>
            <person name="Culley D."/>
            <person name="Crous P.W."/>
            <person name="Fauchery L."/>
            <person name="Girlanda M."/>
            <person name="Hayes R.D."/>
            <person name="Keri Z."/>
            <person name="LaButti K."/>
            <person name="Lipzen A."/>
            <person name="Lombard V."/>
            <person name="Magnuson J."/>
            <person name="Maillard F."/>
            <person name="Murat C."/>
            <person name="Nolan M."/>
            <person name="Ohm R.A."/>
            <person name="Pangilinan J."/>
            <person name="Pereira M.F."/>
            <person name="Perotto S."/>
            <person name="Peter M."/>
            <person name="Pfister S."/>
            <person name="Riley R."/>
            <person name="Sitrit Y."/>
            <person name="Stielow J.B."/>
            <person name="Szollosi G."/>
            <person name="Zifcakova L."/>
            <person name="Stursova M."/>
            <person name="Spatafora J.W."/>
            <person name="Tedersoo L."/>
            <person name="Vaario L.M."/>
            <person name="Yamada A."/>
            <person name="Yan M."/>
            <person name="Wang P."/>
            <person name="Xu J."/>
            <person name="Bruns T."/>
            <person name="Baldrian P."/>
            <person name="Vilgalys R."/>
            <person name="Dunand C."/>
            <person name="Henrissat B."/>
            <person name="Grigoriev I.V."/>
            <person name="Hibbett D."/>
            <person name="Nagy L.G."/>
            <person name="Martin F.M."/>
        </authorList>
    </citation>
    <scope>NUCLEOTIDE SEQUENCE</scope>
    <source>
        <strain evidence="2">UP504</strain>
    </source>
</reference>